<evidence type="ECO:0000313" key="1">
    <source>
        <dbReference type="EMBL" id="RPE34918.1"/>
    </source>
</evidence>
<evidence type="ECO:0000313" key="2">
    <source>
        <dbReference type="Proteomes" id="UP000266906"/>
    </source>
</evidence>
<dbReference type="AlphaFoldDB" id="A0A3N4RNC3"/>
<gene>
    <name evidence="1" type="ORF">EDD38_3260</name>
</gene>
<name>A0A3N4RNC3_9ACTN</name>
<protein>
    <recommendedName>
        <fullName evidence="3">HK97 gp10 family phage protein</fullName>
    </recommendedName>
</protein>
<organism evidence="1 2">
    <name type="scientific">Kitasatospora cineracea</name>
    <dbReference type="NCBI Taxonomy" id="88074"/>
    <lineage>
        <taxon>Bacteria</taxon>
        <taxon>Bacillati</taxon>
        <taxon>Actinomycetota</taxon>
        <taxon>Actinomycetes</taxon>
        <taxon>Kitasatosporales</taxon>
        <taxon>Streptomycetaceae</taxon>
        <taxon>Kitasatospora</taxon>
    </lineage>
</organism>
<dbReference type="Proteomes" id="UP000266906">
    <property type="component" value="Unassembled WGS sequence"/>
</dbReference>
<dbReference type="EMBL" id="RKQG01000001">
    <property type="protein sequence ID" value="RPE34918.1"/>
    <property type="molecule type" value="Genomic_DNA"/>
</dbReference>
<evidence type="ECO:0008006" key="3">
    <source>
        <dbReference type="Google" id="ProtNLM"/>
    </source>
</evidence>
<sequence length="123" mass="13495">MEVTVNTAGPVFTGQASALVTRYTQAGVQELADWAEGEVHRVLGQVLRHPTGYYESRVTVNRVSGDSIAITDGGVVYGPWLEGISSRNQTTRFKGYSTFRRVAERVEKRADRTFAAIFARGGL</sequence>
<comment type="caution">
    <text evidence="1">The sequence shown here is derived from an EMBL/GenBank/DDBJ whole genome shotgun (WGS) entry which is preliminary data.</text>
</comment>
<proteinExistence type="predicted"/>
<accession>A0A3N4RNC3</accession>
<keyword evidence="2" id="KW-1185">Reference proteome</keyword>
<dbReference type="RefSeq" id="WP_123818553.1">
    <property type="nucleotide sequence ID" value="NZ_RKQG01000001.1"/>
</dbReference>
<reference evidence="1 2" key="1">
    <citation type="submission" date="2018-11" db="EMBL/GenBank/DDBJ databases">
        <title>Sequencing the genomes of 1000 actinobacteria strains.</title>
        <authorList>
            <person name="Klenk H.-P."/>
        </authorList>
    </citation>
    <scope>NUCLEOTIDE SEQUENCE [LARGE SCALE GENOMIC DNA]</scope>
    <source>
        <strain evidence="1 2">DSM 44781</strain>
    </source>
</reference>